<protein>
    <submittedName>
        <fullName evidence="3">Uncharacterized protein</fullName>
    </submittedName>
</protein>
<reference evidence="3" key="1">
    <citation type="submission" date="2022-11" db="UniProtKB">
        <authorList>
            <consortium name="WormBaseParasite"/>
        </authorList>
    </citation>
    <scope>IDENTIFICATION</scope>
</reference>
<sequence>MCRGQRTNFSGVKFRPPFFVRKNRTKVDPFEEGEMIDYEQKKPEEKGDKRTEGRGRKEGDEKDREKGKTESVKKAKKLDKVLSPDNTLREVEGGMPQMEVTHNTSHEPIFTDEQLM</sequence>
<organism evidence="2 3">
    <name type="scientific">Parascaris univalens</name>
    <name type="common">Nematode worm</name>
    <dbReference type="NCBI Taxonomy" id="6257"/>
    <lineage>
        <taxon>Eukaryota</taxon>
        <taxon>Metazoa</taxon>
        <taxon>Ecdysozoa</taxon>
        <taxon>Nematoda</taxon>
        <taxon>Chromadorea</taxon>
        <taxon>Rhabditida</taxon>
        <taxon>Spirurina</taxon>
        <taxon>Ascaridomorpha</taxon>
        <taxon>Ascaridoidea</taxon>
        <taxon>Ascarididae</taxon>
        <taxon>Parascaris</taxon>
    </lineage>
</organism>
<name>A0A915C522_PARUN</name>
<feature type="compositionally biased region" description="Basic and acidic residues" evidence="1">
    <location>
        <begin position="38"/>
        <end position="92"/>
    </location>
</feature>
<feature type="compositionally biased region" description="Polar residues" evidence="1">
    <location>
        <begin position="1"/>
        <end position="10"/>
    </location>
</feature>
<dbReference type="Proteomes" id="UP000887569">
    <property type="component" value="Unplaced"/>
</dbReference>
<dbReference type="AlphaFoldDB" id="A0A915C522"/>
<accession>A0A915C522</accession>
<evidence type="ECO:0000256" key="1">
    <source>
        <dbReference type="SAM" id="MobiDB-lite"/>
    </source>
</evidence>
<dbReference type="WBParaSite" id="PgR088_g003_t01">
    <property type="protein sequence ID" value="PgR088_g003_t01"/>
    <property type="gene ID" value="PgR088_g003"/>
</dbReference>
<evidence type="ECO:0000313" key="2">
    <source>
        <dbReference type="Proteomes" id="UP000887569"/>
    </source>
</evidence>
<evidence type="ECO:0000313" key="3">
    <source>
        <dbReference type="WBParaSite" id="PgR088_g003_t01"/>
    </source>
</evidence>
<feature type="region of interest" description="Disordered" evidence="1">
    <location>
        <begin position="1"/>
        <end position="116"/>
    </location>
</feature>
<proteinExistence type="predicted"/>
<keyword evidence="2" id="KW-1185">Reference proteome</keyword>